<name>A0A9W6JHL9_9HYPH</name>
<dbReference type="EMBL" id="BSFK01000016">
    <property type="protein sequence ID" value="GLK77775.1"/>
    <property type="molecule type" value="Genomic_DNA"/>
</dbReference>
<organism evidence="2 3">
    <name type="scientific">Methylopila jiangsuensis</name>
    <dbReference type="NCBI Taxonomy" id="586230"/>
    <lineage>
        <taxon>Bacteria</taxon>
        <taxon>Pseudomonadati</taxon>
        <taxon>Pseudomonadota</taxon>
        <taxon>Alphaproteobacteria</taxon>
        <taxon>Hyphomicrobiales</taxon>
        <taxon>Methylopilaceae</taxon>
        <taxon>Methylopila</taxon>
    </lineage>
</organism>
<dbReference type="AlphaFoldDB" id="A0A9W6JHL9"/>
<dbReference type="RefSeq" id="WP_271205614.1">
    <property type="nucleotide sequence ID" value="NZ_BSFK01000016.1"/>
</dbReference>
<evidence type="ECO:0000256" key="1">
    <source>
        <dbReference type="SAM" id="Phobius"/>
    </source>
</evidence>
<gene>
    <name evidence="2" type="ORF">GCM10008171_30290</name>
</gene>
<evidence type="ECO:0008006" key="4">
    <source>
        <dbReference type="Google" id="ProtNLM"/>
    </source>
</evidence>
<dbReference type="Proteomes" id="UP001143364">
    <property type="component" value="Unassembled WGS sequence"/>
</dbReference>
<protein>
    <recommendedName>
        <fullName evidence="4">DUF2946 domain-containing protein</fullName>
    </recommendedName>
</protein>
<reference evidence="2" key="2">
    <citation type="submission" date="2023-01" db="EMBL/GenBank/DDBJ databases">
        <authorList>
            <person name="Sun Q."/>
            <person name="Evtushenko L."/>
        </authorList>
    </citation>
    <scope>NUCLEOTIDE SEQUENCE</scope>
    <source>
        <strain evidence="2">VKM B-2555</strain>
    </source>
</reference>
<accession>A0A9W6JHL9</accession>
<comment type="caution">
    <text evidence="2">The sequence shown here is derived from an EMBL/GenBank/DDBJ whole genome shotgun (WGS) entry which is preliminary data.</text>
</comment>
<keyword evidence="3" id="KW-1185">Reference proteome</keyword>
<proteinExistence type="predicted"/>
<evidence type="ECO:0000313" key="3">
    <source>
        <dbReference type="Proteomes" id="UP001143364"/>
    </source>
</evidence>
<evidence type="ECO:0000313" key="2">
    <source>
        <dbReference type="EMBL" id="GLK77775.1"/>
    </source>
</evidence>
<keyword evidence="1" id="KW-0472">Membrane</keyword>
<sequence>MDGLSKAKSSCVWRLCARLAVAFCLIVFGLGDAVERGLAEHASLDAALLYAVAAAPSAAADHAGVHVDDASGEGAHMGGAAVGHGCHGCAALPERAQNAVTAPAVLGAALAWASVPSTSGRAPLVDLPPPRA</sequence>
<keyword evidence="1" id="KW-0812">Transmembrane</keyword>
<keyword evidence="1" id="KW-1133">Transmembrane helix</keyword>
<reference evidence="2" key="1">
    <citation type="journal article" date="2014" name="Int. J. Syst. Evol. Microbiol.">
        <title>Complete genome sequence of Corynebacterium casei LMG S-19264T (=DSM 44701T), isolated from a smear-ripened cheese.</title>
        <authorList>
            <consortium name="US DOE Joint Genome Institute (JGI-PGF)"/>
            <person name="Walter F."/>
            <person name="Albersmeier A."/>
            <person name="Kalinowski J."/>
            <person name="Ruckert C."/>
        </authorList>
    </citation>
    <scope>NUCLEOTIDE SEQUENCE</scope>
    <source>
        <strain evidence="2">VKM B-2555</strain>
    </source>
</reference>
<feature type="transmembrane region" description="Helical" evidence="1">
    <location>
        <begin position="12"/>
        <end position="31"/>
    </location>
</feature>